<keyword evidence="2 6" id="KW-0812">Transmembrane</keyword>
<dbReference type="PANTHER" id="PTHR30566:SF5">
    <property type="entry name" value="MECHANOSENSITIVE ION CHANNEL PROTEIN 1, MITOCHONDRIAL-RELATED"/>
    <property type="match status" value="1"/>
</dbReference>
<dbReference type="Gene3D" id="2.30.30.60">
    <property type="match status" value="1"/>
</dbReference>
<evidence type="ECO:0000256" key="2">
    <source>
        <dbReference type="ARBA" id="ARBA00022692"/>
    </source>
</evidence>
<feature type="transmembrane region" description="Helical" evidence="6">
    <location>
        <begin position="96"/>
        <end position="114"/>
    </location>
</feature>
<evidence type="ECO:0000313" key="9">
    <source>
        <dbReference type="Proteomes" id="UP000185934"/>
    </source>
</evidence>
<evidence type="ECO:0000256" key="6">
    <source>
        <dbReference type="SAM" id="Phobius"/>
    </source>
</evidence>
<dbReference type="Pfam" id="PF00924">
    <property type="entry name" value="MS_channel_2nd"/>
    <property type="match status" value="1"/>
</dbReference>
<dbReference type="GO" id="GO:0016020">
    <property type="term" value="C:membrane"/>
    <property type="evidence" value="ECO:0007669"/>
    <property type="project" value="UniProtKB-SubCell"/>
</dbReference>
<dbReference type="InterPro" id="IPR010920">
    <property type="entry name" value="LSM_dom_sf"/>
</dbReference>
<dbReference type="Gene3D" id="1.10.287.1260">
    <property type="match status" value="1"/>
</dbReference>
<gene>
    <name evidence="8" type="ORF">Dform_00116</name>
</gene>
<dbReference type="AlphaFoldDB" id="A0A1P8F4S9"/>
<proteinExistence type="predicted"/>
<sequence length="323" mass="35699">MVNKIITVFILLALSIGAAVALFRYPENVYLQRALSSGLTLAGLYLVFKLILEEAVARSISEIASRFNFRRVMSAFFFIGAAIALTNIWINAQNLLVAYGLIGAGVALALQDLFKNLAGGLMLFTRGTYRIGDRVEVNSKKGDVIDIGLLNTTLLEIGEWVGGDQPTGRLCQIPNGFILSHAVHNYTRDHHFIWDEINIPLTYDSDWHLALDTILKLVTIETKAATTEAQDSFSRLAGRYFLPGNAGAPSIFVTLTDNWINLTVRYISEVRNRRETRDRLNRLILDEITRLGSEKVRISSQTLGVSVKPESNGGTRPVQASGS</sequence>
<dbReference type="KEGG" id="dfo:Dform_00116"/>
<dbReference type="RefSeq" id="WP_076003292.1">
    <property type="nucleotide sequence ID" value="NZ_CP018258.1"/>
</dbReference>
<dbReference type="STRING" id="1839801.Dform_00116"/>
<feature type="transmembrane region" description="Helical" evidence="6">
    <location>
        <begin position="31"/>
        <end position="52"/>
    </location>
</feature>
<organism evidence="8 9">
    <name type="scientific">Dehalogenimonas formicexedens</name>
    <dbReference type="NCBI Taxonomy" id="1839801"/>
    <lineage>
        <taxon>Bacteria</taxon>
        <taxon>Bacillati</taxon>
        <taxon>Chloroflexota</taxon>
        <taxon>Dehalococcoidia</taxon>
        <taxon>Dehalococcoidales</taxon>
        <taxon>Dehalococcoidaceae</taxon>
        <taxon>Dehalogenimonas</taxon>
    </lineage>
</organism>
<protein>
    <submittedName>
        <fullName evidence="8">Small-conductance mechanosensitive channel</fullName>
    </submittedName>
</protein>
<feature type="region of interest" description="Disordered" evidence="5">
    <location>
        <begin position="303"/>
        <end position="323"/>
    </location>
</feature>
<evidence type="ECO:0000256" key="3">
    <source>
        <dbReference type="ARBA" id="ARBA00022989"/>
    </source>
</evidence>
<dbReference type="OrthoDB" id="9809206at2"/>
<reference evidence="9" key="1">
    <citation type="submission" date="2016-11" db="EMBL/GenBank/DDBJ databases">
        <title>Dehalogenimonas formicexedens sp. nov., a chlorinated alkane respiring bacterium isolated from contaminated groundwater.</title>
        <authorList>
            <person name="Key T.A."/>
            <person name="Bowman K.S."/>
            <person name="Lee I."/>
            <person name="Chun J."/>
            <person name="Albuquerque L."/>
            <person name="da Costa M.S."/>
            <person name="Rainey F.A."/>
            <person name="Moe W.M."/>
        </authorList>
    </citation>
    <scope>NUCLEOTIDE SEQUENCE [LARGE SCALE GENOMIC DNA]</scope>
    <source>
        <strain evidence="9">NSZ-14</strain>
    </source>
</reference>
<feature type="domain" description="Mechanosensitive ion channel MscS" evidence="7">
    <location>
        <begin position="112"/>
        <end position="188"/>
    </location>
</feature>
<dbReference type="Proteomes" id="UP000185934">
    <property type="component" value="Chromosome"/>
</dbReference>
<feature type="transmembrane region" description="Helical" evidence="6">
    <location>
        <begin position="72"/>
        <end position="90"/>
    </location>
</feature>
<keyword evidence="9" id="KW-1185">Reference proteome</keyword>
<keyword evidence="4 6" id="KW-0472">Membrane</keyword>
<comment type="subcellular location">
    <subcellularLocation>
        <location evidence="1">Membrane</location>
    </subcellularLocation>
</comment>
<evidence type="ECO:0000256" key="1">
    <source>
        <dbReference type="ARBA" id="ARBA00004370"/>
    </source>
</evidence>
<evidence type="ECO:0000256" key="4">
    <source>
        <dbReference type="ARBA" id="ARBA00023136"/>
    </source>
</evidence>
<evidence type="ECO:0000256" key="5">
    <source>
        <dbReference type="SAM" id="MobiDB-lite"/>
    </source>
</evidence>
<accession>A0A1P8F4S9</accession>
<dbReference type="InterPro" id="IPR006685">
    <property type="entry name" value="MscS_channel_2nd"/>
</dbReference>
<dbReference type="SUPFAM" id="SSF50182">
    <property type="entry name" value="Sm-like ribonucleoproteins"/>
    <property type="match status" value="1"/>
</dbReference>
<keyword evidence="3 6" id="KW-1133">Transmembrane helix</keyword>
<evidence type="ECO:0000259" key="7">
    <source>
        <dbReference type="Pfam" id="PF00924"/>
    </source>
</evidence>
<dbReference type="GO" id="GO:0055085">
    <property type="term" value="P:transmembrane transport"/>
    <property type="evidence" value="ECO:0007669"/>
    <property type="project" value="InterPro"/>
</dbReference>
<dbReference type="PANTHER" id="PTHR30566">
    <property type="entry name" value="YNAI-RELATED MECHANOSENSITIVE ION CHANNEL"/>
    <property type="match status" value="1"/>
</dbReference>
<dbReference type="EMBL" id="CP018258">
    <property type="protein sequence ID" value="APV43479.1"/>
    <property type="molecule type" value="Genomic_DNA"/>
</dbReference>
<dbReference type="InterPro" id="IPR023408">
    <property type="entry name" value="MscS_beta-dom_sf"/>
</dbReference>
<name>A0A1P8F4S9_9CHLR</name>
<evidence type="ECO:0000313" key="8">
    <source>
        <dbReference type="EMBL" id="APV43479.1"/>
    </source>
</evidence>
<feature type="compositionally biased region" description="Polar residues" evidence="5">
    <location>
        <begin position="312"/>
        <end position="323"/>
    </location>
</feature>